<reference evidence="1" key="1">
    <citation type="journal article" date="2014" name="Int. J. Syst. Evol. Microbiol.">
        <title>Complete genome sequence of Corynebacterium casei LMG S-19264T (=DSM 44701T), isolated from a smear-ripened cheese.</title>
        <authorList>
            <consortium name="US DOE Joint Genome Institute (JGI-PGF)"/>
            <person name="Walter F."/>
            <person name="Albersmeier A."/>
            <person name="Kalinowski J."/>
            <person name="Ruckert C."/>
        </authorList>
    </citation>
    <scope>NUCLEOTIDE SEQUENCE</scope>
    <source>
        <strain evidence="1">JCM 4346</strain>
    </source>
</reference>
<dbReference type="Proteomes" id="UP000658320">
    <property type="component" value="Unassembled WGS sequence"/>
</dbReference>
<protein>
    <submittedName>
        <fullName evidence="1">Uncharacterized protein</fullName>
    </submittedName>
</protein>
<evidence type="ECO:0000313" key="1">
    <source>
        <dbReference type="EMBL" id="GGR00766.1"/>
    </source>
</evidence>
<sequence length="52" mass="5369">MVHGPLVRPFVRSPFAPLGTVWSLGAVVGFDAASALSVLSGPAALRLIRITP</sequence>
<dbReference type="EMBL" id="BMSX01000003">
    <property type="protein sequence ID" value="GGR00766.1"/>
    <property type="molecule type" value="Genomic_DNA"/>
</dbReference>
<gene>
    <name evidence="1" type="ORF">GCM10010251_15260</name>
</gene>
<proteinExistence type="predicted"/>
<accession>A0A918F4K4</accession>
<comment type="caution">
    <text evidence="1">The sequence shown here is derived from an EMBL/GenBank/DDBJ whole genome shotgun (WGS) entry which is preliminary data.</text>
</comment>
<evidence type="ECO:0000313" key="2">
    <source>
        <dbReference type="Proteomes" id="UP000658320"/>
    </source>
</evidence>
<organism evidence="1 2">
    <name type="scientific">Streptomyces aurantiogriseus</name>
    <dbReference type="NCBI Taxonomy" id="66870"/>
    <lineage>
        <taxon>Bacteria</taxon>
        <taxon>Bacillati</taxon>
        <taxon>Actinomycetota</taxon>
        <taxon>Actinomycetes</taxon>
        <taxon>Kitasatosporales</taxon>
        <taxon>Streptomycetaceae</taxon>
        <taxon>Streptomyces</taxon>
    </lineage>
</organism>
<name>A0A918F4K4_9ACTN</name>
<reference evidence="1" key="2">
    <citation type="submission" date="2020-09" db="EMBL/GenBank/DDBJ databases">
        <authorList>
            <person name="Sun Q."/>
            <person name="Ohkuma M."/>
        </authorList>
    </citation>
    <scope>NUCLEOTIDE SEQUENCE</scope>
    <source>
        <strain evidence="1">JCM 4346</strain>
    </source>
</reference>
<dbReference type="AlphaFoldDB" id="A0A918F4K4"/>
<keyword evidence="2" id="KW-1185">Reference proteome</keyword>